<evidence type="ECO:0000313" key="2">
    <source>
        <dbReference type="Proteomes" id="UP000267606"/>
    </source>
</evidence>
<evidence type="ECO:0000313" key="3">
    <source>
        <dbReference type="WBParaSite" id="OFLC_0001391401-mRNA-1"/>
    </source>
</evidence>
<protein>
    <submittedName>
        <fullName evidence="1 3">Uncharacterized protein</fullName>
    </submittedName>
</protein>
<reference evidence="1 2" key="2">
    <citation type="submission" date="2018-11" db="EMBL/GenBank/DDBJ databases">
        <authorList>
            <consortium name="Pathogen Informatics"/>
        </authorList>
    </citation>
    <scope>NUCLEOTIDE SEQUENCE [LARGE SCALE GENOMIC DNA]</scope>
</reference>
<dbReference type="WBParaSite" id="OFLC_0001391401-mRNA-1">
    <property type="protein sequence ID" value="OFLC_0001391401-mRNA-1"/>
    <property type="gene ID" value="OFLC_0001391401"/>
</dbReference>
<evidence type="ECO:0000313" key="1">
    <source>
        <dbReference type="EMBL" id="VDP14984.1"/>
    </source>
</evidence>
<proteinExistence type="predicted"/>
<dbReference type="Proteomes" id="UP000267606">
    <property type="component" value="Unassembled WGS sequence"/>
</dbReference>
<name>A0A183I2F1_9BILA</name>
<dbReference type="EMBL" id="UZAJ01040464">
    <property type="protein sequence ID" value="VDP14984.1"/>
    <property type="molecule type" value="Genomic_DNA"/>
</dbReference>
<sequence length="116" mass="13166">MHPQPISHHHTLWGRPTNERARSMNMEMTGRKSDRIRCNDCGSCDDYSCFCLLLQLQRVPNTVFYSTAEKRKQRSLRLATSTRLGITQFRFLPVASGNVSAAQPSFHSTPTARPSN</sequence>
<dbReference type="AlphaFoldDB" id="A0A183I2F1"/>
<keyword evidence="2" id="KW-1185">Reference proteome</keyword>
<reference evidence="3" key="1">
    <citation type="submission" date="2016-06" db="UniProtKB">
        <authorList>
            <consortium name="WormBaseParasite"/>
        </authorList>
    </citation>
    <scope>IDENTIFICATION</scope>
</reference>
<organism evidence="3">
    <name type="scientific">Onchocerca flexuosa</name>
    <dbReference type="NCBI Taxonomy" id="387005"/>
    <lineage>
        <taxon>Eukaryota</taxon>
        <taxon>Metazoa</taxon>
        <taxon>Ecdysozoa</taxon>
        <taxon>Nematoda</taxon>
        <taxon>Chromadorea</taxon>
        <taxon>Rhabditida</taxon>
        <taxon>Spirurina</taxon>
        <taxon>Spiruromorpha</taxon>
        <taxon>Filarioidea</taxon>
        <taxon>Onchocercidae</taxon>
        <taxon>Onchocerca</taxon>
    </lineage>
</organism>
<gene>
    <name evidence="1" type="ORF">OFLC_LOCUS13913</name>
</gene>
<accession>A0A183I2F1</accession>